<dbReference type="AlphaFoldDB" id="A0A2G9THL5"/>
<sequence>RYELIVLAISQLSYIPITNTMLSTAFYEPTEVTNLVLLVESLNHPNSRLLGVSLNGWSFSM</sequence>
<organism evidence="1 2">
    <name type="scientific">Teladorsagia circumcincta</name>
    <name type="common">Brown stomach worm</name>
    <name type="synonym">Ostertagia circumcincta</name>
    <dbReference type="NCBI Taxonomy" id="45464"/>
    <lineage>
        <taxon>Eukaryota</taxon>
        <taxon>Metazoa</taxon>
        <taxon>Ecdysozoa</taxon>
        <taxon>Nematoda</taxon>
        <taxon>Chromadorea</taxon>
        <taxon>Rhabditida</taxon>
        <taxon>Rhabditina</taxon>
        <taxon>Rhabditomorpha</taxon>
        <taxon>Strongyloidea</taxon>
        <taxon>Trichostrongylidae</taxon>
        <taxon>Teladorsagia</taxon>
    </lineage>
</organism>
<dbReference type="OrthoDB" id="5857512at2759"/>
<protein>
    <submittedName>
        <fullName evidence="1">Uncharacterized protein</fullName>
    </submittedName>
</protein>
<feature type="non-terminal residue" evidence="1">
    <location>
        <position position="1"/>
    </location>
</feature>
<dbReference type="EMBL" id="KZ368164">
    <property type="protein sequence ID" value="PIO57032.1"/>
    <property type="molecule type" value="Genomic_DNA"/>
</dbReference>
<evidence type="ECO:0000313" key="1">
    <source>
        <dbReference type="EMBL" id="PIO57032.1"/>
    </source>
</evidence>
<keyword evidence="2" id="KW-1185">Reference proteome</keyword>
<name>A0A2G9THL5_TELCI</name>
<dbReference type="Proteomes" id="UP000230423">
    <property type="component" value="Unassembled WGS sequence"/>
</dbReference>
<accession>A0A2G9THL5</accession>
<proteinExistence type="predicted"/>
<feature type="non-terminal residue" evidence="1">
    <location>
        <position position="61"/>
    </location>
</feature>
<evidence type="ECO:0000313" key="2">
    <source>
        <dbReference type="Proteomes" id="UP000230423"/>
    </source>
</evidence>
<gene>
    <name evidence="1" type="ORF">TELCIR_21566</name>
</gene>
<reference evidence="1 2" key="1">
    <citation type="submission" date="2015-09" db="EMBL/GenBank/DDBJ databases">
        <title>Draft genome of the parasitic nematode Teladorsagia circumcincta isolate WARC Sus (inbred).</title>
        <authorList>
            <person name="Mitreva M."/>
        </authorList>
    </citation>
    <scope>NUCLEOTIDE SEQUENCE [LARGE SCALE GENOMIC DNA]</scope>
    <source>
        <strain evidence="1 2">S</strain>
    </source>
</reference>